<dbReference type="EMBL" id="AB999694">
    <property type="protein sequence ID" value="BBA30648.1"/>
    <property type="molecule type" value="mRNA"/>
</dbReference>
<feature type="chain" id="PRO_5012199958" evidence="1">
    <location>
        <begin position="22"/>
        <end position="162"/>
    </location>
</feature>
<accession>A0A286T376</accession>
<sequence>MKLLLIFSVSFTFGLVQNVGARPYPQDSTAWSYLGSWFSNDGNINYRSNIPSAISNEGANLLSQGTDIANQLIGSVSDYGKMGMEMAQNLGKTAMDAVDTIDINNLAEMGTNAVSSIANSGLTLGQELIACGTETITTGIDAVAAIINQVIQGITNLVSAFG</sequence>
<evidence type="ECO:0000313" key="2">
    <source>
        <dbReference type="EMBL" id="BBA30648.1"/>
    </source>
</evidence>
<feature type="signal peptide" evidence="1">
    <location>
        <begin position="1"/>
        <end position="21"/>
    </location>
</feature>
<organism evidence="2">
    <name type="scientific">Panstrongylus chinai</name>
    <dbReference type="NCBI Taxonomy" id="156444"/>
    <lineage>
        <taxon>Eukaryota</taxon>
        <taxon>Metazoa</taxon>
        <taxon>Ecdysozoa</taxon>
        <taxon>Arthropoda</taxon>
        <taxon>Hexapoda</taxon>
        <taxon>Insecta</taxon>
        <taxon>Pterygota</taxon>
        <taxon>Neoptera</taxon>
        <taxon>Paraneoptera</taxon>
        <taxon>Hemiptera</taxon>
        <taxon>Heteroptera</taxon>
        <taxon>Panheteroptera</taxon>
        <taxon>Cimicomorpha</taxon>
        <taxon>Reduviidae</taxon>
        <taxon>Triatominae</taxon>
        <taxon>Panstrongylus</taxon>
    </lineage>
</organism>
<evidence type="ECO:0000256" key="1">
    <source>
        <dbReference type="SAM" id="SignalP"/>
    </source>
</evidence>
<proteinExistence type="evidence at transcript level"/>
<dbReference type="AlphaFoldDB" id="A0A286T376"/>
<protein>
    <submittedName>
        <fullName evidence="2">Pc75, similar to salivary protein MYS3</fullName>
    </submittedName>
</protein>
<name>A0A286T376_9HEMI</name>
<reference evidence="2" key="1">
    <citation type="journal article" date="2017" name="Acta Trop.">
        <title>Salivary gland transcripts of the kissing bug, Panstrongylus chinai, a vector of Chagas disease.</title>
        <authorList>
            <person name="Kato H."/>
            <person name="Jochim R.C."/>
            <person name="Gomez E.A."/>
            <person name="Tsunekawa S."/>
            <person name="Valenzuela J.G."/>
            <person name="Hashiguchi Y."/>
        </authorList>
    </citation>
    <scope>NUCLEOTIDE SEQUENCE</scope>
    <source>
        <tissue evidence="2">Salivary gland</tissue>
    </source>
</reference>
<keyword evidence="1" id="KW-0732">Signal</keyword>